<dbReference type="AlphaFoldDB" id="A0A248JUD6"/>
<dbReference type="Pfam" id="PF13670">
    <property type="entry name" value="PepSY_2"/>
    <property type="match status" value="1"/>
</dbReference>
<evidence type="ECO:0000313" key="4">
    <source>
        <dbReference type="Proteomes" id="UP000197153"/>
    </source>
</evidence>
<accession>A0A248JUD6</accession>
<evidence type="ECO:0000256" key="1">
    <source>
        <dbReference type="SAM" id="SignalP"/>
    </source>
</evidence>
<dbReference type="RefSeq" id="WP_088872927.1">
    <property type="nucleotide sequence ID" value="NZ_CP022111.1"/>
</dbReference>
<evidence type="ECO:0000313" key="3">
    <source>
        <dbReference type="EMBL" id="ASG22337.1"/>
    </source>
</evidence>
<sequence>MMYGKIAAAALLAGSLAIGGYALAVETAPASQAQPGKAGDAGALTVPQLVERLAVQGYSDITEIKRHRDKNYKVEARDPQGKRVELAVDARTGDILKTEKDED</sequence>
<keyword evidence="4" id="KW-1185">Reference proteome</keyword>
<dbReference type="InterPro" id="IPR025711">
    <property type="entry name" value="PepSY"/>
</dbReference>
<organism evidence="3 4">
    <name type="scientific">Nitrospirillum viridazoti CBAmc</name>
    <dbReference type="NCBI Taxonomy" id="1441467"/>
    <lineage>
        <taxon>Bacteria</taxon>
        <taxon>Pseudomonadati</taxon>
        <taxon>Pseudomonadota</taxon>
        <taxon>Alphaproteobacteria</taxon>
        <taxon>Rhodospirillales</taxon>
        <taxon>Azospirillaceae</taxon>
        <taxon>Nitrospirillum</taxon>
        <taxon>Nitrospirillum viridazoti</taxon>
    </lineage>
</organism>
<feature type="signal peptide" evidence="1">
    <location>
        <begin position="1"/>
        <end position="24"/>
    </location>
</feature>
<gene>
    <name evidence="3" type="ORF">Y958_15395</name>
</gene>
<reference evidence="3 4" key="1">
    <citation type="submission" date="2017-06" db="EMBL/GenBank/DDBJ databases">
        <title>Complete genome sequence of Nitrospirillum amazonense strain CBAmC, an endophytic nitrogen-fixing and plant growth-promoting bacterium, isolated from sugarcane.</title>
        <authorList>
            <person name="Schwab S."/>
            <person name="dos Santos Teixeira K.R."/>
            <person name="Simoes Araujo J.L."/>
            <person name="Soares Vidal M."/>
            <person name="Borges de Freitas H.R."/>
            <person name="Rivello Crivelaro A.L."/>
            <person name="Bueno de Camargo Nunes A."/>
            <person name="dos Santos C.M."/>
            <person name="Palmeira da Silva Rosa D."/>
            <person name="da Silva Padilha D."/>
            <person name="da Silva E."/>
            <person name="Araujo Terra L."/>
            <person name="Soares Mendes V."/>
            <person name="Farinelli L."/>
            <person name="Magalhaes Cruz L."/>
            <person name="Baldani J.I."/>
        </authorList>
    </citation>
    <scope>NUCLEOTIDE SEQUENCE [LARGE SCALE GENOMIC DNA]</scope>
    <source>
        <strain evidence="3 4">CBAmC</strain>
    </source>
</reference>
<feature type="domain" description="PepSY" evidence="2">
    <location>
        <begin position="17"/>
        <end position="99"/>
    </location>
</feature>
<protein>
    <recommendedName>
        <fullName evidence="2">PepSY domain-containing protein</fullName>
    </recommendedName>
</protein>
<proteinExistence type="predicted"/>
<keyword evidence="1" id="KW-0732">Signal</keyword>
<name>A0A248JUD6_9PROT</name>
<dbReference type="Proteomes" id="UP000197153">
    <property type="component" value="Chromosome 2"/>
</dbReference>
<feature type="chain" id="PRO_5012896663" description="PepSY domain-containing protein" evidence="1">
    <location>
        <begin position="25"/>
        <end position="103"/>
    </location>
</feature>
<dbReference type="KEGG" id="nao:Y958_15395"/>
<dbReference type="EMBL" id="CP022111">
    <property type="protein sequence ID" value="ASG22337.1"/>
    <property type="molecule type" value="Genomic_DNA"/>
</dbReference>
<dbReference type="Gene3D" id="3.10.450.40">
    <property type="match status" value="1"/>
</dbReference>
<evidence type="ECO:0000259" key="2">
    <source>
        <dbReference type="Pfam" id="PF13670"/>
    </source>
</evidence>